<dbReference type="AlphaFoldDB" id="A0A504JED2"/>
<evidence type="ECO:0000313" key="1">
    <source>
        <dbReference type="EMBL" id="TPN89054.1"/>
    </source>
</evidence>
<dbReference type="OrthoDB" id="1438994at2"/>
<comment type="caution">
    <text evidence="1">The sequence shown here is derived from an EMBL/GenBank/DDBJ whole genome shotgun (WGS) entry which is preliminary data.</text>
</comment>
<sequence length="206" mass="23040">MKNLIVYSILILFFSSHGQNLRAISGGESKLIASNTDIKFINKSSSEKNQTKECSPSKLRVYLNNSNKSGTNIRKTPKGDIVTKLILDDANYFYFIILTEAKNGWFKIESPIQSAKGDIKIPNGEGWIHGSVISVDTRNYEGQHLNLLDKPKGKKVIKVIKEEEIGLRLKDLCGEWVKVECNGAIGWIESKWLCGNNLTNCSCNIC</sequence>
<reference evidence="1 2" key="1">
    <citation type="submission" date="2019-06" db="EMBL/GenBank/DDBJ databases">
        <authorList>
            <person name="Meng X."/>
        </authorList>
    </citation>
    <scope>NUCLEOTIDE SEQUENCE [LARGE SCALE GENOMIC DNA]</scope>
    <source>
        <strain evidence="1 2">M625</strain>
    </source>
</reference>
<protein>
    <recommendedName>
        <fullName evidence="3">SH3 domain-containing protein</fullName>
    </recommendedName>
</protein>
<dbReference type="Proteomes" id="UP000315540">
    <property type="component" value="Unassembled WGS sequence"/>
</dbReference>
<dbReference type="EMBL" id="VFWZ01000001">
    <property type="protein sequence ID" value="TPN89054.1"/>
    <property type="molecule type" value="Genomic_DNA"/>
</dbReference>
<evidence type="ECO:0000313" key="2">
    <source>
        <dbReference type="Proteomes" id="UP000315540"/>
    </source>
</evidence>
<gene>
    <name evidence="1" type="ORF">FHK87_02210</name>
</gene>
<evidence type="ECO:0008006" key="3">
    <source>
        <dbReference type="Google" id="ProtNLM"/>
    </source>
</evidence>
<keyword evidence="2" id="KW-1185">Reference proteome</keyword>
<name>A0A504JED2_9FLAO</name>
<dbReference type="RefSeq" id="WP_140589248.1">
    <property type="nucleotide sequence ID" value="NZ_VFWZ01000001.1"/>
</dbReference>
<accession>A0A504JED2</accession>
<proteinExistence type="predicted"/>
<organism evidence="1 2">
    <name type="scientific">Aquimarina algicola</name>
    <dbReference type="NCBI Taxonomy" id="2589995"/>
    <lineage>
        <taxon>Bacteria</taxon>
        <taxon>Pseudomonadati</taxon>
        <taxon>Bacteroidota</taxon>
        <taxon>Flavobacteriia</taxon>
        <taxon>Flavobacteriales</taxon>
        <taxon>Flavobacteriaceae</taxon>
        <taxon>Aquimarina</taxon>
    </lineage>
</organism>